<evidence type="ECO:0000256" key="2">
    <source>
        <dbReference type="ARBA" id="ARBA00022801"/>
    </source>
</evidence>
<dbReference type="GO" id="GO:0005634">
    <property type="term" value="C:nucleus"/>
    <property type="evidence" value="ECO:0007669"/>
    <property type="project" value="TreeGrafter"/>
</dbReference>
<dbReference type="GO" id="GO:0008081">
    <property type="term" value="F:phosphoric diester hydrolase activity"/>
    <property type="evidence" value="ECO:0007669"/>
    <property type="project" value="TreeGrafter"/>
</dbReference>
<feature type="binding site" evidence="4">
    <location>
        <position position="52"/>
    </location>
    <ligand>
        <name>Mg(2+)</name>
        <dbReference type="ChEBI" id="CHEBI:18420"/>
        <label>1</label>
    </ligand>
</feature>
<evidence type="ECO:0000313" key="8">
    <source>
        <dbReference type="Proteomes" id="UP001347796"/>
    </source>
</evidence>
<sequence length="217" mass="25328">MYCRFKTVNLILYSMVLSIVGQNINGLRSLVKINDVLAHFRRSANNVIVLQETFWVTDLIERYIKPQWEGDMVFDNYNVSKRRGEAILCKKNVKIISSKSNGDGRTISAVVKHDDIHLNIIAYYAPNQDSERCISHKSLNSFVHKVYPNIILGDFNDILNPILDMSFGMKIYCKRSSSILENFIQDFNLVDIWRYRNPDKNSIRENKMFRDILNKVE</sequence>
<feature type="binding site" evidence="4">
    <location>
        <position position="23"/>
    </location>
    <ligand>
        <name>Mg(2+)</name>
        <dbReference type="ChEBI" id="CHEBI:18420"/>
        <label>1</label>
    </ligand>
</feature>
<dbReference type="Gene3D" id="3.60.10.10">
    <property type="entry name" value="Endonuclease/exonuclease/phosphatase"/>
    <property type="match status" value="1"/>
</dbReference>
<keyword evidence="4" id="KW-0464">Manganese</keyword>
<dbReference type="EMBL" id="JAZGQO010000009">
    <property type="protein sequence ID" value="KAK6178594.1"/>
    <property type="molecule type" value="Genomic_DNA"/>
</dbReference>
<keyword evidence="8" id="KW-1185">Reference proteome</keyword>
<proteinExistence type="predicted"/>
<evidence type="ECO:0000313" key="7">
    <source>
        <dbReference type="EMBL" id="KAK6178594.1"/>
    </source>
</evidence>
<feature type="chain" id="PRO_5042896629" description="Endonuclease/exonuclease/phosphatase domain-containing protein" evidence="6">
    <location>
        <begin position="22"/>
        <end position="217"/>
    </location>
</feature>
<keyword evidence="1 4" id="KW-0479">Metal-binding</keyword>
<evidence type="ECO:0000256" key="6">
    <source>
        <dbReference type="SAM" id="SignalP"/>
    </source>
</evidence>
<dbReference type="PANTHER" id="PTHR22748:SF26">
    <property type="entry name" value="ENDONUCLEASE_EXONUCLEASE_PHOSPHATASE DOMAIN-CONTAINING PROTEIN"/>
    <property type="match status" value="1"/>
</dbReference>
<reference evidence="7 8" key="1">
    <citation type="submission" date="2024-01" db="EMBL/GenBank/DDBJ databases">
        <title>The genome of the rayed Mediterranean limpet Patella caerulea (Linnaeus, 1758).</title>
        <authorList>
            <person name="Anh-Thu Weber A."/>
            <person name="Halstead-Nussloch G."/>
        </authorList>
    </citation>
    <scope>NUCLEOTIDE SEQUENCE [LARGE SCALE GENOMIC DNA]</scope>
    <source>
        <strain evidence="7">AATW-2023a</strain>
        <tissue evidence="7">Whole specimen</tissue>
    </source>
</reference>
<comment type="cofactor">
    <cofactor evidence="4">
        <name>Mg(2+)</name>
        <dbReference type="ChEBI" id="CHEBI:18420"/>
    </cofactor>
    <cofactor evidence="4">
        <name>Mn(2+)</name>
        <dbReference type="ChEBI" id="CHEBI:29035"/>
    </cofactor>
    <text evidence="4">Probably binds two magnesium or manganese ions per subunit.</text>
</comment>
<name>A0AAN8JP81_PATCE</name>
<dbReference type="PANTHER" id="PTHR22748">
    <property type="entry name" value="AP ENDONUCLEASE"/>
    <property type="match status" value="1"/>
</dbReference>
<keyword evidence="2" id="KW-0378">Hydrolase</keyword>
<feature type="site" description="Transition state stabilizer" evidence="5">
    <location>
        <position position="156"/>
    </location>
</feature>
<evidence type="ECO:0000256" key="1">
    <source>
        <dbReference type="ARBA" id="ARBA00022723"/>
    </source>
</evidence>
<evidence type="ECO:0008006" key="9">
    <source>
        <dbReference type="Google" id="ProtNLM"/>
    </source>
</evidence>
<evidence type="ECO:0000256" key="4">
    <source>
        <dbReference type="PIRSR" id="PIRSR604808-2"/>
    </source>
</evidence>
<dbReference type="AlphaFoldDB" id="A0AAN8JP81"/>
<accession>A0AAN8JP81</accession>
<keyword evidence="3 4" id="KW-0460">Magnesium</keyword>
<dbReference type="Proteomes" id="UP001347796">
    <property type="component" value="Unassembled WGS sequence"/>
</dbReference>
<dbReference type="SUPFAM" id="SSF56219">
    <property type="entry name" value="DNase I-like"/>
    <property type="match status" value="1"/>
</dbReference>
<dbReference type="InterPro" id="IPR036691">
    <property type="entry name" value="Endo/exonu/phosph_ase_sf"/>
</dbReference>
<feature type="binding site" evidence="4">
    <location>
        <position position="156"/>
    </location>
    <ligand>
        <name>Mg(2+)</name>
        <dbReference type="ChEBI" id="CHEBI:18420"/>
        <label>1</label>
    </ligand>
</feature>
<evidence type="ECO:0000256" key="5">
    <source>
        <dbReference type="PIRSR" id="PIRSR604808-3"/>
    </source>
</evidence>
<feature type="binding site" evidence="4">
    <location>
        <position position="154"/>
    </location>
    <ligand>
        <name>Mg(2+)</name>
        <dbReference type="ChEBI" id="CHEBI:18420"/>
        <label>1</label>
    </ligand>
</feature>
<dbReference type="GO" id="GO:0046872">
    <property type="term" value="F:metal ion binding"/>
    <property type="evidence" value="ECO:0007669"/>
    <property type="project" value="UniProtKB-KW"/>
</dbReference>
<dbReference type="GO" id="GO:0003906">
    <property type="term" value="F:DNA-(apurinic or apyrimidinic site) endonuclease activity"/>
    <property type="evidence" value="ECO:0007669"/>
    <property type="project" value="TreeGrafter"/>
</dbReference>
<dbReference type="GO" id="GO:0006284">
    <property type="term" value="P:base-excision repair"/>
    <property type="evidence" value="ECO:0007669"/>
    <property type="project" value="TreeGrafter"/>
</dbReference>
<organism evidence="7 8">
    <name type="scientific">Patella caerulea</name>
    <name type="common">Rayed Mediterranean limpet</name>
    <dbReference type="NCBI Taxonomy" id="87958"/>
    <lineage>
        <taxon>Eukaryota</taxon>
        <taxon>Metazoa</taxon>
        <taxon>Spiralia</taxon>
        <taxon>Lophotrochozoa</taxon>
        <taxon>Mollusca</taxon>
        <taxon>Gastropoda</taxon>
        <taxon>Patellogastropoda</taxon>
        <taxon>Patelloidea</taxon>
        <taxon>Patellidae</taxon>
        <taxon>Patella</taxon>
    </lineage>
</organism>
<gene>
    <name evidence="7" type="ORF">SNE40_013348</name>
</gene>
<protein>
    <recommendedName>
        <fullName evidence="9">Endonuclease/exonuclease/phosphatase domain-containing protein</fullName>
    </recommendedName>
</protein>
<evidence type="ECO:0000256" key="3">
    <source>
        <dbReference type="ARBA" id="ARBA00022842"/>
    </source>
</evidence>
<comment type="caution">
    <text evidence="7">The sequence shown here is derived from an EMBL/GenBank/DDBJ whole genome shotgun (WGS) entry which is preliminary data.</text>
</comment>
<dbReference type="InterPro" id="IPR004808">
    <property type="entry name" value="AP_endonuc_1"/>
</dbReference>
<feature type="signal peptide" evidence="6">
    <location>
        <begin position="1"/>
        <end position="21"/>
    </location>
</feature>
<dbReference type="GO" id="GO:0008311">
    <property type="term" value="F:double-stranded DNA 3'-5' DNA exonuclease activity"/>
    <property type="evidence" value="ECO:0007669"/>
    <property type="project" value="TreeGrafter"/>
</dbReference>
<keyword evidence="6" id="KW-0732">Signal</keyword>